<evidence type="ECO:0000313" key="2">
    <source>
        <dbReference type="Proteomes" id="UP000067448"/>
    </source>
</evidence>
<reference evidence="2" key="1">
    <citation type="submission" date="2015-11" db="EMBL/GenBank/DDBJ databases">
        <authorList>
            <consortium name="Cross-ministerial Strategic Innovation Promotion Program (SIP) consortium"/>
            <person name="Tomihama T."/>
            <person name="Ikenaga M."/>
            <person name="Sakai M."/>
            <person name="Okubo T."/>
            <person name="Ikeda S."/>
        </authorList>
    </citation>
    <scope>NUCLEOTIDE SEQUENCE [LARGE SCALE GENOMIC DNA]</scope>
    <source>
        <strain evidence="2">S58</strain>
    </source>
</reference>
<name>A0A100JHW4_STRSC</name>
<dbReference type="AlphaFoldDB" id="A0A100JHW4"/>
<gene>
    <name evidence="1" type="ORF">SsS58_00020</name>
</gene>
<dbReference type="Proteomes" id="UP000067448">
    <property type="component" value="Unassembled WGS sequence"/>
</dbReference>
<evidence type="ECO:0000313" key="1">
    <source>
        <dbReference type="EMBL" id="GAQ59682.1"/>
    </source>
</evidence>
<reference evidence="2" key="3">
    <citation type="submission" date="2016-02" db="EMBL/GenBank/DDBJ databases">
        <title>Draft genome of pathogenic Streptomyces sp. in Japan.</title>
        <authorList>
            <person name="Tomihama T."/>
            <person name="Ikenaga M."/>
            <person name="Sakai M."/>
            <person name="Okubo T."/>
            <person name="Ikeda S."/>
        </authorList>
    </citation>
    <scope>NUCLEOTIDE SEQUENCE [LARGE SCALE GENOMIC DNA]</scope>
    <source>
        <strain evidence="2">S58</strain>
    </source>
</reference>
<comment type="caution">
    <text evidence="1">The sequence shown here is derived from an EMBL/GenBank/DDBJ whole genome shotgun (WGS) entry which is preliminary data.</text>
</comment>
<sequence>MKELIPLAVGFLLTTVLGGLLGSFFQQRTWAHQHRVQTQDRERERAVLVFEEVSRLLDKRLYRLRLLYWSLAAGTDARSEQSETRMGDYRQVLFEWNDSINRNLALIQQYFGIAARERLDYRIGAAFVELGQAVEVMWRRADSATGTTSRERINDALLTALGAQIYAYNLDMIRAIQSGAVGWSAEENRRPPRRDDGNHQPT</sequence>
<proteinExistence type="predicted"/>
<dbReference type="EMBL" id="BCMM01000001">
    <property type="protein sequence ID" value="GAQ59682.1"/>
    <property type="molecule type" value="Genomic_DNA"/>
</dbReference>
<dbReference type="RefSeq" id="WP_059077888.1">
    <property type="nucleotide sequence ID" value="NZ_BCMM01000001.1"/>
</dbReference>
<reference evidence="1 2" key="2">
    <citation type="journal article" date="2016" name="Genome Announc.">
        <title>Draft Genome Sequences of Streptomyces scabiei S58, Streptomyces turgidiscabies T45, and Streptomyces acidiscabies a10, the Pathogens of Potato Common Scab, Isolated in Japan.</title>
        <authorList>
            <person name="Tomihama T."/>
            <person name="Nishi Y."/>
            <person name="Sakai M."/>
            <person name="Ikenaga M."/>
            <person name="Okubo T."/>
            <person name="Ikeda S."/>
        </authorList>
    </citation>
    <scope>NUCLEOTIDE SEQUENCE [LARGE SCALE GENOMIC DNA]</scope>
    <source>
        <strain evidence="1 2">S58</strain>
    </source>
</reference>
<dbReference type="OrthoDB" id="4350485at2"/>
<accession>A0A100JHW4</accession>
<protein>
    <submittedName>
        <fullName evidence="1">Uncharacterized protein</fullName>
    </submittedName>
</protein>
<organism evidence="1 2">
    <name type="scientific">Streptomyces scabiei</name>
    <dbReference type="NCBI Taxonomy" id="1930"/>
    <lineage>
        <taxon>Bacteria</taxon>
        <taxon>Bacillati</taxon>
        <taxon>Actinomycetota</taxon>
        <taxon>Actinomycetes</taxon>
        <taxon>Kitasatosporales</taxon>
        <taxon>Streptomycetaceae</taxon>
        <taxon>Streptomyces</taxon>
    </lineage>
</organism>